<organism evidence="2 3">
    <name type="scientific">Monascus purpureus</name>
    <name type="common">Red mold</name>
    <name type="synonym">Monascus anka</name>
    <dbReference type="NCBI Taxonomy" id="5098"/>
    <lineage>
        <taxon>Eukaryota</taxon>
        <taxon>Fungi</taxon>
        <taxon>Dikarya</taxon>
        <taxon>Ascomycota</taxon>
        <taxon>Pezizomycotina</taxon>
        <taxon>Eurotiomycetes</taxon>
        <taxon>Eurotiomycetidae</taxon>
        <taxon>Eurotiales</taxon>
        <taxon>Aspergillaceae</taxon>
        <taxon>Monascus</taxon>
    </lineage>
</organism>
<comment type="caution">
    <text evidence="2">The sequence shown here is derived from an EMBL/GenBank/DDBJ whole genome shotgun (WGS) entry which is preliminary data.</text>
</comment>
<accession>A0A507R6M9</accession>
<dbReference type="EMBL" id="VIFY01000001">
    <property type="protein sequence ID" value="TQB77461.1"/>
    <property type="molecule type" value="Genomic_DNA"/>
</dbReference>
<keyword evidence="3" id="KW-1185">Reference proteome</keyword>
<dbReference type="Proteomes" id="UP000319663">
    <property type="component" value="Unassembled WGS sequence"/>
</dbReference>
<dbReference type="Gene3D" id="2.30.30.1060">
    <property type="match status" value="1"/>
</dbReference>
<proteinExistence type="predicted"/>
<name>A0A507R6M9_MONPU</name>
<feature type="domain" description="Hypervirulence associated protein TUDOR" evidence="1">
    <location>
        <begin position="17"/>
        <end position="71"/>
    </location>
</feature>
<dbReference type="STRING" id="5098.A0A507R6M9"/>
<reference evidence="2 3" key="1">
    <citation type="submission" date="2019-06" db="EMBL/GenBank/DDBJ databases">
        <title>Wine fermentation using esterase from Monascus purpureus.</title>
        <authorList>
            <person name="Geng C."/>
            <person name="Zhang Y."/>
        </authorList>
    </citation>
    <scope>NUCLEOTIDE SEQUENCE [LARGE SCALE GENOMIC DNA]</scope>
    <source>
        <strain evidence="2">HQ1</strain>
    </source>
</reference>
<dbReference type="AlphaFoldDB" id="A0A507R6M9"/>
<protein>
    <recommendedName>
        <fullName evidence="1">Hypervirulence associated protein TUDOR domain-containing protein</fullName>
    </recommendedName>
</protein>
<gene>
    <name evidence="2" type="ORF">MPDQ_000001</name>
</gene>
<sequence length="74" mass="8433">MPAERAKDKHGEYIQEGDFVFAKYRGGWHRGEAERIVVDEDGARDEGVVHPPKVVYVDQHGHRVAHNPSTLEKK</sequence>
<evidence type="ECO:0000313" key="2">
    <source>
        <dbReference type="EMBL" id="TQB77461.1"/>
    </source>
</evidence>
<dbReference type="InterPro" id="IPR021331">
    <property type="entry name" value="Hva1_TUDOR"/>
</dbReference>
<evidence type="ECO:0000313" key="3">
    <source>
        <dbReference type="Proteomes" id="UP000319663"/>
    </source>
</evidence>
<dbReference type="Pfam" id="PF11160">
    <property type="entry name" value="Hva1_TUDOR"/>
    <property type="match status" value="1"/>
</dbReference>
<evidence type="ECO:0000259" key="1">
    <source>
        <dbReference type="Pfam" id="PF11160"/>
    </source>
</evidence>